<sequence>MTYRSTAALLLCLTLGAAAGAQEPIITMTPPEGDADRALATADLAALERLAIEALEPADQALLAAYAARVRGDLAASDAQALLCSDLARRDIPRLYEREAKCRSLFAGNALIRGDAVEWVRRFKSALTAIEDHAREQAHSAFPGKFIANARVGLPGLWSLPTLANVPPVYRMGAGRKTLERVPYQAQGRSDASVPRGPFSVRATANGVEADFVFDTGAPIGLVGGTLAARLGLDQGEGGSGVVQMDLHLQGKSVKARLATLDRLQIGAFEARHSTILISTDPEMPNVIGLNLMRNMGPLRLSETELELGASASCDERFLLATDTVGLKQFVIAPVDVSGSAVMAHIDTGQPALLFQFDQPRIAPWEAEFQGVTVNGQHGHVSNGPRTSRYGTLHNVGAGVLAGSDLFLDIGASHLCFEPLRGS</sequence>
<dbReference type="Gene3D" id="2.40.70.10">
    <property type="entry name" value="Acid Proteases"/>
    <property type="match status" value="1"/>
</dbReference>
<keyword evidence="3" id="KW-1185">Reference proteome</keyword>
<gene>
    <name evidence="2" type="ORF">J2W68_000720</name>
</gene>
<dbReference type="InterPro" id="IPR021109">
    <property type="entry name" value="Peptidase_aspartic_dom_sf"/>
</dbReference>
<proteinExistence type="predicted"/>
<keyword evidence="1" id="KW-0732">Signal</keyword>
<dbReference type="Proteomes" id="UP001256588">
    <property type="component" value="Unassembled WGS sequence"/>
</dbReference>
<name>A0ABU1XTC7_9GAMM</name>
<evidence type="ECO:0000313" key="2">
    <source>
        <dbReference type="EMBL" id="MDR7192012.1"/>
    </source>
</evidence>
<dbReference type="RefSeq" id="WP_310232852.1">
    <property type="nucleotide sequence ID" value="NZ_JAVDWO010000002.1"/>
</dbReference>
<accession>A0ABU1XTC7</accession>
<evidence type="ECO:0000256" key="1">
    <source>
        <dbReference type="SAM" id="SignalP"/>
    </source>
</evidence>
<dbReference type="EMBL" id="JAVDWO010000002">
    <property type="protein sequence ID" value="MDR7192012.1"/>
    <property type="molecule type" value="Genomic_DNA"/>
</dbReference>
<dbReference type="InterPro" id="IPR034122">
    <property type="entry name" value="Retropepsin-like_bacterial"/>
</dbReference>
<reference evidence="2 3" key="1">
    <citation type="submission" date="2023-07" db="EMBL/GenBank/DDBJ databases">
        <title>Sorghum-associated microbial communities from plants grown in Nebraska, USA.</title>
        <authorList>
            <person name="Schachtman D."/>
        </authorList>
    </citation>
    <scope>NUCLEOTIDE SEQUENCE [LARGE SCALE GENOMIC DNA]</scope>
    <source>
        <strain evidence="2 3">4099</strain>
    </source>
</reference>
<protein>
    <recommendedName>
        <fullName evidence="4">Aspartyl protease</fullName>
    </recommendedName>
</protein>
<evidence type="ECO:0000313" key="3">
    <source>
        <dbReference type="Proteomes" id="UP001256588"/>
    </source>
</evidence>
<comment type="caution">
    <text evidence="2">The sequence shown here is derived from an EMBL/GenBank/DDBJ whole genome shotgun (WGS) entry which is preliminary data.</text>
</comment>
<organism evidence="2 3">
    <name type="scientific">Luteimonas terrae</name>
    <dbReference type="NCBI Taxonomy" id="1530191"/>
    <lineage>
        <taxon>Bacteria</taxon>
        <taxon>Pseudomonadati</taxon>
        <taxon>Pseudomonadota</taxon>
        <taxon>Gammaproteobacteria</taxon>
        <taxon>Lysobacterales</taxon>
        <taxon>Lysobacteraceae</taxon>
        <taxon>Luteimonas</taxon>
    </lineage>
</organism>
<evidence type="ECO:0008006" key="4">
    <source>
        <dbReference type="Google" id="ProtNLM"/>
    </source>
</evidence>
<feature type="signal peptide" evidence="1">
    <location>
        <begin position="1"/>
        <end position="21"/>
    </location>
</feature>
<dbReference type="SUPFAM" id="SSF50630">
    <property type="entry name" value="Acid proteases"/>
    <property type="match status" value="1"/>
</dbReference>
<dbReference type="CDD" id="cd05483">
    <property type="entry name" value="retropepsin_like_bacteria"/>
    <property type="match status" value="1"/>
</dbReference>
<dbReference type="Pfam" id="PF13650">
    <property type="entry name" value="Asp_protease_2"/>
    <property type="match status" value="1"/>
</dbReference>
<feature type="chain" id="PRO_5045215639" description="Aspartyl protease" evidence="1">
    <location>
        <begin position="22"/>
        <end position="423"/>
    </location>
</feature>